<evidence type="ECO:0000313" key="3">
    <source>
        <dbReference type="Proteomes" id="UP000253529"/>
    </source>
</evidence>
<dbReference type="InterPro" id="IPR029044">
    <property type="entry name" value="Nucleotide-diphossugar_trans"/>
</dbReference>
<reference evidence="2 3" key="1">
    <citation type="submission" date="2018-06" db="EMBL/GenBank/DDBJ databases">
        <title>Genomic Encyclopedia of Type Strains, Phase IV (KMG-IV): sequencing the most valuable type-strain genomes for metagenomic binning, comparative biology and taxonomic classification.</title>
        <authorList>
            <person name="Goeker M."/>
        </authorList>
    </citation>
    <scope>NUCLEOTIDE SEQUENCE [LARGE SCALE GENOMIC DNA]</scope>
    <source>
        <strain evidence="2 3">DSM 24875</strain>
    </source>
</reference>
<dbReference type="EMBL" id="QNRK01000031">
    <property type="protein sequence ID" value="RBP06385.1"/>
    <property type="molecule type" value="Genomic_DNA"/>
</dbReference>
<dbReference type="Proteomes" id="UP000253529">
    <property type="component" value="Unassembled WGS sequence"/>
</dbReference>
<sequence>MTSRTITTVRPSRFSPGDPVRTIRLSAERDVLAAADGWRATSPQPWLRIDVDATKIAGQWIELIFDAGLTDVVCRPILRCVGPQGAQDQILPAAALGRARWIGKIPPDSSTILVSPVNAPVSFAFRVVAARPLSVRQLAARGWTARPRFVALGLGHRWFGSAWESERCFRRALHSAPLHAHRRWAGPRRRAPEWDGFDRAPEAAGRGPHIRVIATDPGRRGVARLLDWLRSQPWPHWSLAAPATHARSDVIAFEGGARFDACLADLAPDDLVLVVRRGETWAAESLAVAGVAALREEDSDLFYADELIGRALKLKPDWSPVLAGFTDLIGRAWIARAGWARRAIGGLPGDVAARDPLPVRDCVRVTHLRRVLLEGGSALPRSASGGARPAPAARRDGPCATIVIPTRDRLDLIRSCVESLRQATGRADFEAVVVDNGSSDPATLAYLDALDREDPRFRVLARPGPFNFSGLCNAGAAAARAPTLLFLNNDVEAPASDWLDLLVAWASLPTIGAVGAKLLYPDGRLQHAGVILGVDGHATHFERFRPPDEPGFFGRINHPHEISAVTGACLAVEKRKFDAVGGFDEINLPVEFSDIDLCLRLGERGWTTLIEPAATLVHREAASRGVWRSQEMRYADQVAYFKARWRNRLRDDPYFHPALSLDWHSAALG</sequence>
<organism evidence="2 3">
    <name type="scientific">Roseiarcus fermentans</name>
    <dbReference type="NCBI Taxonomy" id="1473586"/>
    <lineage>
        <taxon>Bacteria</taxon>
        <taxon>Pseudomonadati</taxon>
        <taxon>Pseudomonadota</taxon>
        <taxon>Alphaproteobacteria</taxon>
        <taxon>Hyphomicrobiales</taxon>
        <taxon>Roseiarcaceae</taxon>
        <taxon>Roseiarcus</taxon>
    </lineage>
</organism>
<dbReference type="Gene3D" id="3.90.550.10">
    <property type="entry name" value="Spore Coat Polysaccharide Biosynthesis Protein SpsA, Chain A"/>
    <property type="match status" value="1"/>
</dbReference>
<accession>A0A366EY46</accession>
<dbReference type="Pfam" id="PF00535">
    <property type="entry name" value="Glycos_transf_2"/>
    <property type="match status" value="1"/>
</dbReference>
<name>A0A366EY46_9HYPH</name>
<keyword evidence="3" id="KW-1185">Reference proteome</keyword>
<keyword evidence="2" id="KW-0808">Transferase</keyword>
<dbReference type="PANTHER" id="PTHR43179:SF7">
    <property type="entry name" value="RHAMNOSYLTRANSFERASE WBBL"/>
    <property type="match status" value="1"/>
</dbReference>
<proteinExistence type="predicted"/>
<dbReference type="RefSeq" id="WP_113891587.1">
    <property type="nucleotide sequence ID" value="NZ_QNRK01000031.1"/>
</dbReference>
<feature type="domain" description="Glycosyltransferase 2-like" evidence="1">
    <location>
        <begin position="401"/>
        <end position="524"/>
    </location>
</feature>
<evidence type="ECO:0000313" key="2">
    <source>
        <dbReference type="EMBL" id="RBP06385.1"/>
    </source>
</evidence>
<comment type="caution">
    <text evidence="2">The sequence shown here is derived from an EMBL/GenBank/DDBJ whole genome shotgun (WGS) entry which is preliminary data.</text>
</comment>
<gene>
    <name evidence="2" type="ORF">DFR50_1315</name>
</gene>
<dbReference type="GO" id="GO:0016740">
    <property type="term" value="F:transferase activity"/>
    <property type="evidence" value="ECO:0007669"/>
    <property type="project" value="UniProtKB-KW"/>
</dbReference>
<dbReference type="OrthoDB" id="9783791at2"/>
<protein>
    <submittedName>
        <fullName evidence="2">GT2 family glycosyltransferase</fullName>
    </submittedName>
</protein>
<dbReference type="SUPFAM" id="SSF53448">
    <property type="entry name" value="Nucleotide-diphospho-sugar transferases"/>
    <property type="match status" value="1"/>
</dbReference>
<dbReference type="AlphaFoldDB" id="A0A366EY46"/>
<evidence type="ECO:0000259" key="1">
    <source>
        <dbReference type="Pfam" id="PF00535"/>
    </source>
</evidence>
<dbReference type="InterPro" id="IPR001173">
    <property type="entry name" value="Glyco_trans_2-like"/>
</dbReference>
<dbReference type="PANTHER" id="PTHR43179">
    <property type="entry name" value="RHAMNOSYLTRANSFERASE WBBL"/>
    <property type="match status" value="1"/>
</dbReference>